<evidence type="ECO:0000313" key="1">
    <source>
        <dbReference type="EMBL" id="MCI8211447.1"/>
    </source>
</evidence>
<organism evidence="1 2">
    <name type="scientific">Pseudomonas maioricensis</name>
    <dbReference type="NCBI Taxonomy" id="1766623"/>
    <lineage>
        <taxon>Bacteria</taxon>
        <taxon>Pseudomonadati</taxon>
        <taxon>Pseudomonadota</taxon>
        <taxon>Gammaproteobacteria</taxon>
        <taxon>Pseudomonadales</taxon>
        <taxon>Pseudomonadaceae</taxon>
        <taxon>Pseudomonas</taxon>
    </lineage>
</organism>
<gene>
    <name evidence="1" type="ORF">AUC61_18110</name>
</gene>
<comment type="caution">
    <text evidence="1">The sequence shown here is derived from an EMBL/GenBank/DDBJ whole genome shotgun (WGS) entry which is preliminary data.</text>
</comment>
<sequence length="80" mass="8808">MQVFIESSVSVMIGPVRTFQGAMAEACLSVLHSRIVIFKLQARQRAARLTEVIVACTHDLSRFQAEPDRVEAAHANVMAP</sequence>
<accession>A0ABS9ZME7</accession>
<reference evidence="1 2" key="1">
    <citation type="submission" date="2015-12" db="EMBL/GenBank/DDBJ databases">
        <title>Phylogenomics in the description of a new species in the Pseudomonas syringae group.</title>
        <authorList>
            <person name="Busquets A."/>
            <person name="Gomila M."/>
            <person name="Beiki F."/>
            <person name="Rahimian H."/>
            <person name="Mulet M."/>
            <person name="Sanchez D."/>
            <person name="Garcia-Valdes E."/>
            <person name="Lalucat J."/>
        </authorList>
    </citation>
    <scope>NUCLEOTIDE SEQUENCE [LARGE SCALE GENOMIC DNA]</scope>
    <source>
        <strain evidence="1 2">S25</strain>
    </source>
</reference>
<name>A0ABS9ZME7_9PSED</name>
<dbReference type="Proteomes" id="UP001320513">
    <property type="component" value="Unassembled WGS sequence"/>
</dbReference>
<proteinExistence type="predicted"/>
<evidence type="ECO:0000313" key="2">
    <source>
        <dbReference type="Proteomes" id="UP001320513"/>
    </source>
</evidence>
<protein>
    <submittedName>
        <fullName evidence="1">Uncharacterized protein</fullName>
    </submittedName>
</protein>
<dbReference type="EMBL" id="LOHG01000011">
    <property type="protein sequence ID" value="MCI8211447.1"/>
    <property type="molecule type" value="Genomic_DNA"/>
</dbReference>
<keyword evidence="2" id="KW-1185">Reference proteome</keyword>